<dbReference type="AlphaFoldDB" id="A0A0V1K137"/>
<sequence>MSNDAIAFKLANRRQQTMTWNMFTSQLQAWMRVESSKQKSKNPISKINQFKNGEKYILFMFLIFSCFVIYCALFMSSNKNEKKNNTFSKSSTISR</sequence>
<keyword evidence="1" id="KW-1133">Transmembrane helix</keyword>
<evidence type="ECO:0000313" key="2">
    <source>
        <dbReference type="EMBL" id="KRZ40945.1"/>
    </source>
</evidence>
<comment type="caution">
    <text evidence="2">The sequence shown here is derived from an EMBL/GenBank/DDBJ whole genome shotgun (WGS) entry which is preliminary data.</text>
</comment>
<evidence type="ECO:0000256" key="1">
    <source>
        <dbReference type="SAM" id="Phobius"/>
    </source>
</evidence>
<dbReference type="EMBL" id="JYDV01000023">
    <property type="protein sequence ID" value="KRZ40945.1"/>
    <property type="molecule type" value="Genomic_DNA"/>
</dbReference>
<protein>
    <submittedName>
        <fullName evidence="2">Uncharacterized protein</fullName>
    </submittedName>
</protein>
<dbReference type="Proteomes" id="UP000054826">
    <property type="component" value="Unassembled WGS sequence"/>
</dbReference>
<reference evidence="2 3" key="1">
    <citation type="submission" date="2015-01" db="EMBL/GenBank/DDBJ databases">
        <title>Evolution of Trichinella species and genotypes.</title>
        <authorList>
            <person name="Korhonen P.K."/>
            <person name="Edoardo P."/>
            <person name="Giuseppe L.R."/>
            <person name="Gasser R.B."/>
        </authorList>
    </citation>
    <scope>NUCLEOTIDE SEQUENCE [LARGE SCALE GENOMIC DNA]</scope>
    <source>
        <strain evidence="2">ISS176</strain>
    </source>
</reference>
<organism evidence="2 3">
    <name type="scientific">Trichinella pseudospiralis</name>
    <name type="common">Parasitic roundworm</name>
    <dbReference type="NCBI Taxonomy" id="6337"/>
    <lineage>
        <taxon>Eukaryota</taxon>
        <taxon>Metazoa</taxon>
        <taxon>Ecdysozoa</taxon>
        <taxon>Nematoda</taxon>
        <taxon>Enoplea</taxon>
        <taxon>Dorylaimia</taxon>
        <taxon>Trichinellida</taxon>
        <taxon>Trichinellidae</taxon>
        <taxon>Trichinella</taxon>
    </lineage>
</organism>
<keyword evidence="1" id="KW-0812">Transmembrane</keyword>
<feature type="transmembrane region" description="Helical" evidence="1">
    <location>
        <begin position="56"/>
        <end position="75"/>
    </location>
</feature>
<name>A0A0V1K137_TRIPS</name>
<gene>
    <name evidence="2" type="ORF">T4C_4170</name>
</gene>
<proteinExistence type="predicted"/>
<accession>A0A0V1K137</accession>
<evidence type="ECO:0000313" key="3">
    <source>
        <dbReference type="Proteomes" id="UP000054826"/>
    </source>
</evidence>
<keyword evidence="1" id="KW-0472">Membrane</keyword>